<comment type="caution">
    <text evidence="1">The sequence shown here is derived from an EMBL/GenBank/DDBJ whole genome shotgun (WGS) entry which is preliminary data.</text>
</comment>
<gene>
    <name evidence="1" type="ORF">HPB50_011467</name>
</gene>
<sequence length="464" mass="50864">MGTGTLDGHAGPINTAIDRAVREFFGDFDQRVSGAGRMGAVTLSRHAGPFHTSSAVRSSFDDCDQMELQLVLKLPGAMRPCDDHARLQRNTNYRQLTLCHRLSGKLATSGTDVETRTRRPDSYKWPGDSSNTGTWCNRLPSRGTIQLRTMAKDGKCRRNTGELQIQCDKCSRWAFLEETDFQSLQEADSGEFVYLCVTRSAFQEELEVVRAETVALRELVQHLQRQLRDLTTQFERGHSGFDSDQPNAHTDPLSESALTAVGDKTKGTGRELTQKTSQVVQKIDGAPATEQMDKVIEKALPNGSSNKAPEGTQSNPQASALPTKGGDGPSVQDATPRIGKEADPIEALTTESGAKLAPKIHATDCIVERQDKQKYRKLEGYHTEIIVCGDGNAPRIAKALQSKVTGEVNVKTLYKKGATLMTAIRLLRQHGEQMGQERRLVLFHAGVSDAIRNVQTEAALTGHP</sequence>
<organism evidence="1 2">
    <name type="scientific">Hyalomma asiaticum</name>
    <name type="common">Tick</name>
    <dbReference type="NCBI Taxonomy" id="266040"/>
    <lineage>
        <taxon>Eukaryota</taxon>
        <taxon>Metazoa</taxon>
        <taxon>Ecdysozoa</taxon>
        <taxon>Arthropoda</taxon>
        <taxon>Chelicerata</taxon>
        <taxon>Arachnida</taxon>
        <taxon>Acari</taxon>
        <taxon>Parasitiformes</taxon>
        <taxon>Ixodida</taxon>
        <taxon>Ixodoidea</taxon>
        <taxon>Ixodidae</taxon>
        <taxon>Hyalomminae</taxon>
        <taxon>Hyalomma</taxon>
    </lineage>
</organism>
<dbReference type="Proteomes" id="UP000821845">
    <property type="component" value="Chromosome 11"/>
</dbReference>
<keyword evidence="2" id="KW-1185">Reference proteome</keyword>
<evidence type="ECO:0000313" key="2">
    <source>
        <dbReference type="Proteomes" id="UP000821845"/>
    </source>
</evidence>
<evidence type="ECO:0000313" key="1">
    <source>
        <dbReference type="EMBL" id="KAH6940972.1"/>
    </source>
</evidence>
<dbReference type="EMBL" id="CM023491">
    <property type="protein sequence ID" value="KAH6940972.1"/>
    <property type="molecule type" value="Genomic_DNA"/>
</dbReference>
<accession>A0ACB7T6F5</accession>
<protein>
    <submittedName>
        <fullName evidence="1">Uncharacterized protein</fullName>
    </submittedName>
</protein>
<name>A0ACB7T6F5_HYAAI</name>
<reference evidence="1" key="1">
    <citation type="submission" date="2020-05" db="EMBL/GenBank/DDBJ databases">
        <title>Large-scale comparative analyses of tick genomes elucidate their genetic diversity and vector capacities.</title>
        <authorList>
            <person name="Jia N."/>
            <person name="Wang J."/>
            <person name="Shi W."/>
            <person name="Du L."/>
            <person name="Sun Y."/>
            <person name="Zhan W."/>
            <person name="Jiang J."/>
            <person name="Wang Q."/>
            <person name="Zhang B."/>
            <person name="Ji P."/>
            <person name="Sakyi L.B."/>
            <person name="Cui X."/>
            <person name="Yuan T."/>
            <person name="Jiang B."/>
            <person name="Yang W."/>
            <person name="Lam T.T.-Y."/>
            <person name="Chang Q."/>
            <person name="Ding S."/>
            <person name="Wang X."/>
            <person name="Zhu J."/>
            <person name="Ruan X."/>
            <person name="Zhao L."/>
            <person name="Wei J."/>
            <person name="Que T."/>
            <person name="Du C."/>
            <person name="Cheng J."/>
            <person name="Dai P."/>
            <person name="Han X."/>
            <person name="Huang E."/>
            <person name="Gao Y."/>
            <person name="Liu J."/>
            <person name="Shao H."/>
            <person name="Ye R."/>
            <person name="Li L."/>
            <person name="Wei W."/>
            <person name="Wang X."/>
            <person name="Wang C."/>
            <person name="Yang T."/>
            <person name="Huo Q."/>
            <person name="Li W."/>
            <person name="Guo W."/>
            <person name="Chen H."/>
            <person name="Zhou L."/>
            <person name="Ni X."/>
            <person name="Tian J."/>
            <person name="Zhou Y."/>
            <person name="Sheng Y."/>
            <person name="Liu T."/>
            <person name="Pan Y."/>
            <person name="Xia L."/>
            <person name="Li J."/>
            <person name="Zhao F."/>
            <person name="Cao W."/>
        </authorList>
    </citation>
    <scope>NUCLEOTIDE SEQUENCE</scope>
    <source>
        <strain evidence="1">Hyas-2018</strain>
    </source>
</reference>
<proteinExistence type="predicted"/>